<accession>A0A3Q0S7R2</accession>
<dbReference type="InterPro" id="IPR027417">
    <property type="entry name" value="P-loop_NTPase"/>
</dbReference>
<evidence type="ECO:0000256" key="1">
    <source>
        <dbReference type="ARBA" id="ARBA00005429"/>
    </source>
</evidence>
<dbReference type="GO" id="GO:0016787">
    <property type="term" value="F:hydrolase activity"/>
    <property type="evidence" value="ECO:0007669"/>
    <property type="project" value="UniProtKB-KW"/>
</dbReference>
<dbReference type="STRING" id="61819.ENSACIP00000018847"/>
<evidence type="ECO:0000259" key="6">
    <source>
        <dbReference type="PROSITE" id="PS51716"/>
    </source>
</evidence>
<comment type="similarity">
    <text evidence="1">Belongs to the TRAFAC class dynamin-like GTPase superfamily. IRG family.</text>
</comment>
<dbReference type="InterPro" id="IPR051515">
    <property type="entry name" value="IRG"/>
</dbReference>
<dbReference type="GeneTree" id="ENSGT00950000183007"/>
<dbReference type="InterPro" id="IPR030385">
    <property type="entry name" value="G_IRG_dom"/>
</dbReference>
<dbReference type="Proteomes" id="UP000261340">
    <property type="component" value="Unplaced"/>
</dbReference>
<keyword evidence="4" id="KW-0342">GTP-binding</keyword>
<reference evidence="7" key="1">
    <citation type="submission" date="2025-08" db="UniProtKB">
        <authorList>
            <consortium name="Ensembl"/>
        </authorList>
    </citation>
    <scope>IDENTIFICATION</scope>
</reference>
<evidence type="ECO:0000256" key="3">
    <source>
        <dbReference type="ARBA" id="ARBA00022801"/>
    </source>
</evidence>
<evidence type="ECO:0000313" key="8">
    <source>
        <dbReference type="Proteomes" id="UP000261340"/>
    </source>
</evidence>
<keyword evidence="2" id="KW-0547">Nucleotide-binding</keyword>
<proteinExistence type="inferred from homology"/>
<organism evidence="7 8">
    <name type="scientific">Amphilophus citrinellus</name>
    <name type="common">Midas cichlid</name>
    <name type="synonym">Cichlasoma citrinellum</name>
    <dbReference type="NCBI Taxonomy" id="61819"/>
    <lineage>
        <taxon>Eukaryota</taxon>
        <taxon>Metazoa</taxon>
        <taxon>Chordata</taxon>
        <taxon>Craniata</taxon>
        <taxon>Vertebrata</taxon>
        <taxon>Euteleostomi</taxon>
        <taxon>Actinopterygii</taxon>
        <taxon>Neopterygii</taxon>
        <taxon>Teleostei</taxon>
        <taxon>Neoteleostei</taxon>
        <taxon>Acanthomorphata</taxon>
        <taxon>Ovalentaria</taxon>
        <taxon>Cichlomorphae</taxon>
        <taxon>Cichliformes</taxon>
        <taxon>Cichlidae</taxon>
        <taxon>New World cichlids</taxon>
        <taxon>Cichlasomatinae</taxon>
        <taxon>Heroini</taxon>
        <taxon>Amphilophus</taxon>
    </lineage>
</organism>
<keyword evidence="8" id="KW-1185">Reference proteome</keyword>
<dbReference type="GO" id="GO:0016020">
    <property type="term" value="C:membrane"/>
    <property type="evidence" value="ECO:0007669"/>
    <property type="project" value="InterPro"/>
</dbReference>
<keyword evidence="5" id="KW-0812">Transmembrane</keyword>
<evidence type="ECO:0000256" key="2">
    <source>
        <dbReference type="ARBA" id="ARBA00022741"/>
    </source>
</evidence>
<dbReference type="Ensembl" id="ENSACIT00000019352.1">
    <property type="protein sequence ID" value="ENSACIP00000018847.1"/>
    <property type="gene ID" value="ENSACIG00000014652.1"/>
</dbReference>
<evidence type="ECO:0000313" key="7">
    <source>
        <dbReference type="Ensembl" id="ENSACIP00000018847.1"/>
    </source>
</evidence>
<dbReference type="AlphaFoldDB" id="A0A3Q0S7R2"/>
<dbReference type="GO" id="GO:0005525">
    <property type="term" value="F:GTP binding"/>
    <property type="evidence" value="ECO:0007669"/>
    <property type="project" value="UniProtKB-KW"/>
</dbReference>
<sequence length="408" mass="46176">MRVLLAEISMEDQSESNPEEVPGLKEALRNKDTTAATAAIKEYLLQQNKIPLNIGIIGESGSGKSTFINALRNKCDDEEGAAATDVVETTSIGLPYPYPNSPNVILWDLRGIGTTKSPAKKYLKLVEFQKFDFFIIISDTRFRENDVKLAAEIQKRKKKFYFVRSKIDNDIRAEERKRDFSEKETLTKIREDCVQKLGIKSPQVFLVSSFDLHLYDFSLLHKTLEGELPSNKRDTLLFVMPSINPEIINRKKKAFKRKIYLFATLSGAAAGVPVPGLSIAVDIVVLAGAVTYFVHGFGLDIPSLKRLCDRTGMSYTDLCKDIKSELALKVCTLVTLLIGGFTIQCTGVQRENCKPCVFVQIIMEDTVRTLCGLMRKNWSRTFDRTKTIKMKRVQRFKSDLVQEFWCKL</sequence>
<dbReference type="SUPFAM" id="SSF52540">
    <property type="entry name" value="P-loop containing nucleoside triphosphate hydrolases"/>
    <property type="match status" value="1"/>
</dbReference>
<protein>
    <recommendedName>
        <fullName evidence="6">IRG-type G domain-containing protein</fullName>
    </recommendedName>
</protein>
<dbReference type="Pfam" id="PF05049">
    <property type="entry name" value="IIGP"/>
    <property type="match status" value="1"/>
</dbReference>
<dbReference type="PANTHER" id="PTHR32341:SF10">
    <property type="entry name" value="INTERFERON-INDUCIBLE GTPASE 5"/>
    <property type="match status" value="1"/>
</dbReference>
<dbReference type="FunFam" id="3.40.50.300:FF:000541">
    <property type="entry name" value="Immunity related GTPase M"/>
    <property type="match status" value="1"/>
</dbReference>
<reference evidence="7" key="2">
    <citation type="submission" date="2025-09" db="UniProtKB">
        <authorList>
            <consortium name="Ensembl"/>
        </authorList>
    </citation>
    <scope>IDENTIFICATION</scope>
</reference>
<dbReference type="PROSITE" id="PS51716">
    <property type="entry name" value="G_IRG"/>
    <property type="match status" value="1"/>
</dbReference>
<dbReference type="InterPro" id="IPR007743">
    <property type="entry name" value="Immunity-related_GTPase-like"/>
</dbReference>
<dbReference type="Gene3D" id="3.40.50.300">
    <property type="entry name" value="P-loop containing nucleotide triphosphate hydrolases"/>
    <property type="match status" value="1"/>
</dbReference>
<dbReference type="PANTHER" id="PTHR32341">
    <property type="entry name" value="INTERFERON-INDUCIBLE GTPASE"/>
    <property type="match status" value="1"/>
</dbReference>
<keyword evidence="3" id="KW-0378">Hydrolase</keyword>
<evidence type="ECO:0000256" key="5">
    <source>
        <dbReference type="SAM" id="Phobius"/>
    </source>
</evidence>
<keyword evidence="5" id="KW-0472">Membrane</keyword>
<name>A0A3Q0S7R2_AMPCI</name>
<feature type="transmembrane region" description="Helical" evidence="5">
    <location>
        <begin position="259"/>
        <end position="277"/>
    </location>
</feature>
<keyword evidence="5" id="KW-1133">Transmembrane helix</keyword>
<feature type="domain" description="IRG-type G" evidence="6">
    <location>
        <begin position="50"/>
        <end position="227"/>
    </location>
</feature>
<evidence type="ECO:0000256" key="4">
    <source>
        <dbReference type="ARBA" id="ARBA00023134"/>
    </source>
</evidence>